<dbReference type="EMBL" id="BMAW01087747">
    <property type="protein sequence ID" value="GFS31418.1"/>
    <property type="molecule type" value="Genomic_DNA"/>
</dbReference>
<dbReference type="AlphaFoldDB" id="A0A8X6I5Q6"/>
<dbReference type="OrthoDB" id="7552988at2759"/>
<keyword evidence="2" id="KW-1185">Reference proteome</keyword>
<protein>
    <submittedName>
        <fullName evidence="1">Uncharacterized protein</fullName>
    </submittedName>
</protein>
<comment type="caution">
    <text evidence="1">The sequence shown here is derived from an EMBL/GenBank/DDBJ whole genome shotgun (WGS) entry which is preliminary data.</text>
</comment>
<accession>A0A8X6I5Q6</accession>
<evidence type="ECO:0000313" key="1">
    <source>
        <dbReference type="EMBL" id="GFS31418.1"/>
    </source>
</evidence>
<dbReference type="Proteomes" id="UP000887013">
    <property type="component" value="Unassembled WGS sequence"/>
</dbReference>
<gene>
    <name evidence="1" type="ORF">NPIL_145651</name>
</gene>
<sequence length="100" mass="11349">MVPWNGQQSEEIKLCDGRPSTLKTEDSIVEGCEEYFQFIQVVELSKTAVHSIVTGELKIHKICAKLMPKAFTPDHRDKVWRFRVTSDANVLKKIVSGDES</sequence>
<name>A0A8X6I5Q6_NEPPI</name>
<proteinExistence type="predicted"/>
<evidence type="ECO:0000313" key="2">
    <source>
        <dbReference type="Proteomes" id="UP000887013"/>
    </source>
</evidence>
<reference evidence="1" key="1">
    <citation type="submission" date="2020-08" db="EMBL/GenBank/DDBJ databases">
        <title>Multicomponent nature underlies the extraordinary mechanical properties of spider dragline silk.</title>
        <authorList>
            <person name="Kono N."/>
            <person name="Nakamura H."/>
            <person name="Mori M."/>
            <person name="Yoshida Y."/>
            <person name="Ohtoshi R."/>
            <person name="Malay A.D."/>
            <person name="Moran D.A.P."/>
            <person name="Tomita M."/>
            <person name="Numata K."/>
            <person name="Arakawa K."/>
        </authorList>
    </citation>
    <scope>NUCLEOTIDE SEQUENCE</scope>
</reference>
<organism evidence="1 2">
    <name type="scientific">Nephila pilipes</name>
    <name type="common">Giant wood spider</name>
    <name type="synonym">Nephila maculata</name>
    <dbReference type="NCBI Taxonomy" id="299642"/>
    <lineage>
        <taxon>Eukaryota</taxon>
        <taxon>Metazoa</taxon>
        <taxon>Ecdysozoa</taxon>
        <taxon>Arthropoda</taxon>
        <taxon>Chelicerata</taxon>
        <taxon>Arachnida</taxon>
        <taxon>Araneae</taxon>
        <taxon>Araneomorphae</taxon>
        <taxon>Entelegynae</taxon>
        <taxon>Araneoidea</taxon>
        <taxon>Nephilidae</taxon>
        <taxon>Nephila</taxon>
    </lineage>
</organism>